<comment type="catalytic activity">
    <reaction evidence="3">
        <text>5-enolpyruvoyl-6-hydroxy-2-succinyl-cyclohex-3-ene-1-carboxylate = (1R,6R)-6-hydroxy-2-succinyl-cyclohexa-2,4-diene-1-carboxylate + pyruvate</text>
        <dbReference type="Rhea" id="RHEA:25597"/>
        <dbReference type="ChEBI" id="CHEBI:15361"/>
        <dbReference type="ChEBI" id="CHEBI:58689"/>
        <dbReference type="ChEBI" id="CHEBI:58818"/>
        <dbReference type="EC" id="4.2.99.20"/>
    </reaction>
</comment>
<evidence type="ECO:0000313" key="6">
    <source>
        <dbReference type="Proteomes" id="UP000647836"/>
    </source>
</evidence>
<keyword evidence="2 3" id="KW-0456">Lyase</keyword>
<dbReference type="EMBL" id="JADEXF010000601">
    <property type="protein sequence ID" value="MBE9106671.1"/>
    <property type="molecule type" value="Genomic_DNA"/>
</dbReference>
<comment type="function">
    <text evidence="3">Catalyzes a proton abstraction reaction that results in 2,5-elimination of pyruvate from 2-succinyl-5-enolpyruvyl-6-hydroxy-3-cyclohexene-1-carboxylate (SEPHCHC) and the formation of 2-succinyl-6-hydroxy-2,4-cyclohexadiene-1-carboxylate (SHCHC).</text>
</comment>
<dbReference type="HAMAP" id="MF_01660">
    <property type="entry name" value="MenH"/>
    <property type="match status" value="1"/>
</dbReference>
<dbReference type="PRINTS" id="PR00111">
    <property type="entry name" value="ABHYDROLASE"/>
</dbReference>
<dbReference type="SUPFAM" id="SSF53474">
    <property type="entry name" value="alpha/beta-Hydrolases"/>
    <property type="match status" value="1"/>
</dbReference>
<dbReference type="Proteomes" id="UP000647836">
    <property type="component" value="Unassembled WGS sequence"/>
</dbReference>
<reference evidence="5 6" key="1">
    <citation type="submission" date="2020-10" db="EMBL/GenBank/DDBJ databases">
        <authorList>
            <person name="Castelo-Branco R."/>
            <person name="Eusebio N."/>
            <person name="Adriana R."/>
            <person name="Vieira A."/>
            <person name="Brugerolle De Fraissinette N."/>
            <person name="Rezende De Castro R."/>
            <person name="Schneider M.P."/>
            <person name="Vasconcelos V."/>
            <person name="Leao P.N."/>
        </authorList>
    </citation>
    <scope>NUCLEOTIDE SEQUENCE [LARGE SCALE GENOMIC DNA]</scope>
    <source>
        <strain evidence="5 6">LEGE 07299</strain>
    </source>
</reference>
<dbReference type="GO" id="GO:0070205">
    <property type="term" value="F:2-succinyl-6-hydroxy-2,4-cyclohexadiene-1-carboxylate synthase activity"/>
    <property type="evidence" value="ECO:0007669"/>
    <property type="project" value="UniProtKB-EC"/>
</dbReference>
<accession>A0ABR9U1Y0</accession>
<dbReference type="PANTHER" id="PTHR42916:SF1">
    <property type="entry name" value="PROTEIN PHYLLO, CHLOROPLASTIC"/>
    <property type="match status" value="1"/>
</dbReference>
<evidence type="ECO:0000256" key="3">
    <source>
        <dbReference type="HAMAP-Rule" id="MF_01660"/>
    </source>
</evidence>
<comment type="caution">
    <text evidence="5">The sequence shown here is derived from an EMBL/GenBank/DDBJ whole genome shotgun (WGS) entry which is preliminary data.</text>
</comment>
<keyword evidence="1" id="KW-0474">Menaquinone biosynthesis</keyword>
<gene>
    <name evidence="3 5" type="primary">menH</name>
    <name evidence="5" type="ORF">IQ229_17575</name>
</gene>
<comment type="pathway">
    <text evidence="3">Cofactor biosynthesis; phylloquinone biosynthesis.</text>
</comment>
<organism evidence="5 6">
    <name type="scientific">Nostoc cf. edaphicum LEGE 07299</name>
    <dbReference type="NCBI Taxonomy" id="2777974"/>
    <lineage>
        <taxon>Bacteria</taxon>
        <taxon>Bacillati</taxon>
        <taxon>Cyanobacteriota</taxon>
        <taxon>Cyanophyceae</taxon>
        <taxon>Nostocales</taxon>
        <taxon>Nostocaceae</taxon>
        <taxon>Nostoc</taxon>
    </lineage>
</organism>
<dbReference type="RefSeq" id="WP_194045889.1">
    <property type="nucleotide sequence ID" value="NZ_JADEXF010000601.1"/>
</dbReference>
<evidence type="ECO:0000259" key="4">
    <source>
        <dbReference type="Pfam" id="PF00561"/>
    </source>
</evidence>
<dbReference type="InterPro" id="IPR000073">
    <property type="entry name" value="AB_hydrolase_1"/>
</dbReference>
<dbReference type="InterPro" id="IPR029058">
    <property type="entry name" value="AB_hydrolase_fold"/>
</dbReference>
<proteinExistence type="inferred from homology"/>
<dbReference type="PANTHER" id="PTHR42916">
    <property type="entry name" value="2-SUCCINYL-5-ENOLPYRUVYL-6-HYDROXY-3-CYCLOHEXENE-1-CARBOXYLATE SYNTHASE"/>
    <property type="match status" value="1"/>
</dbReference>
<evidence type="ECO:0000256" key="2">
    <source>
        <dbReference type="ARBA" id="ARBA00023239"/>
    </source>
</evidence>
<dbReference type="Pfam" id="PF00561">
    <property type="entry name" value="Abhydrolase_1"/>
    <property type="match status" value="1"/>
</dbReference>
<comment type="pathway">
    <text evidence="3">Quinol/quinone metabolism; 1,4-dihydroxy-2-naphthoate biosynthesis; 1,4-dihydroxy-2-naphthoate from chorismate: step 3/7.</text>
</comment>
<comment type="subunit">
    <text evidence="3">Monomer.</text>
</comment>
<evidence type="ECO:0000256" key="1">
    <source>
        <dbReference type="ARBA" id="ARBA00022428"/>
    </source>
</evidence>
<dbReference type="Gene3D" id="3.40.50.1820">
    <property type="entry name" value="alpha/beta hydrolase"/>
    <property type="match status" value="1"/>
</dbReference>
<protein>
    <recommendedName>
        <fullName evidence="3">Putative 2-succinyl-6-hydroxy-2,4-cyclohexadiene-1-carboxylate synthase</fullName>
        <shortName evidence="3">SHCHC synthase</shortName>
        <ecNumber evidence="3">4.2.99.20</ecNumber>
    </recommendedName>
</protein>
<name>A0ABR9U1Y0_9NOSO</name>
<dbReference type="EC" id="4.2.99.20" evidence="3"/>
<dbReference type="NCBIfam" id="TIGR03695">
    <property type="entry name" value="menH_SHCHC"/>
    <property type="match status" value="1"/>
</dbReference>
<sequence>MSTPSGNSKFKIQNYQFHYSLIGTLDKPLIIFLHGFMGNINEFDEALKLLFNKFSYLTLDLPGHGKTQVLGEEKYYTMANTAHALINLLDELKIAKCFLVGYSMGGRLALYLTLHFPERFHKVVLESASPGLPTEAERLERIKLDTQIGRKLTRSLEKSDFATFISNWYNQPIFGCIKNHPKYARMVESRLQNNPQELDKSLRFMGTGCQPSLWEKLQCNTIPMLLLVGEYDQKFISINTEMVRICEFAQIKIISNAAHNIHFENTLAFVENIKTFLSAAS</sequence>
<evidence type="ECO:0000313" key="5">
    <source>
        <dbReference type="EMBL" id="MBE9106671.1"/>
    </source>
</evidence>
<dbReference type="InterPro" id="IPR022485">
    <property type="entry name" value="SHCHC_synthase_MenH"/>
</dbReference>
<feature type="domain" description="AB hydrolase-1" evidence="4">
    <location>
        <begin position="28"/>
        <end position="265"/>
    </location>
</feature>
<comment type="similarity">
    <text evidence="3">Belongs to the AB hydrolase superfamily. MenH family.</text>
</comment>
<keyword evidence="6" id="KW-1185">Reference proteome</keyword>